<dbReference type="PROSITE" id="PS50835">
    <property type="entry name" value="IG_LIKE"/>
    <property type="match status" value="1"/>
</dbReference>
<dbReference type="PANTHER" id="PTHR43019:SF23">
    <property type="entry name" value="PROTEASE DO-LIKE 5, CHLOROPLASTIC"/>
    <property type="match status" value="1"/>
</dbReference>
<organism evidence="4 5">
    <name type="scientific">Blastomonas marina</name>
    <dbReference type="NCBI Taxonomy" id="1867408"/>
    <lineage>
        <taxon>Bacteria</taxon>
        <taxon>Pseudomonadati</taxon>
        <taxon>Pseudomonadota</taxon>
        <taxon>Alphaproteobacteria</taxon>
        <taxon>Sphingomonadales</taxon>
        <taxon>Sphingomonadaceae</taxon>
        <taxon>Blastomonas</taxon>
    </lineage>
</organism>
<dbReference type="Proteomes" id="UP000603317">
    <property type="component" value="Unassembled WGS sequence"/>
</dbReference>
<dbReference type="RefSeq" id="WP_188642145.1">
    <property type="nucleotide sequence ID" value="NZ_BMID01000001.1"/>
</dbReference>
<keyword evidence="5" id="KW-1185">Reference proteome</keyword>
<dbReference type="InterPro" id="IPR009003">
    <property type="entry name" value="Peptidase_S1_PA"/>
</dbReference>
<dbReference type="InterPro" id="IPR043504">
    <property type="entry name" value="Peptidase_S1_PA_chymotrypsin"/>
</dbReference>
<reference evidence="5" key="1">
    <citation type="journal article" date="2019" name="Int. J. Syst. Evol. Microbiol.">
        <title>The Global Catalogue of Microorganisms (GCM) 10K type strain sequencing project: providing services to taxonomists for standard genome sequencing and annotation.</title>
        <authorList>
            <consortium name="The Broad Institute Genomics Platform"/>
            <consortium name="The Broad Institute Genome Sequencing Center for Infectious Disease"/>
            <person name="Wu L."/>
            <person name="Ma J."/>
        </authorList>
    </citation>
    <scope>NUCLEOTIDE SEQUENCE [LARGE SCALE GENOMIC DNA]</scope>
    <source>
        <strain evidence="5">CGMCC 1.15297</strain>
    </source>
</reference>
<keyword evidence="1" id="KW-0812">Transmembrane</keyword>
<dbReference type="Gene3D" id="2.40.10.10">
    <property type="entry name" value="Trypsin-like serine proteases"/>
    <property type="match status" value="2"/>
</dbReference>
<dbReference type="PANTHER" id="PTHR43019">
    <property type="entry name" value="SERINE ENDOPROTEASE DEGS"/>
    <property type="match status" value="1"/>
</dbReference>
<feature type="transmembrane region" description="Helical" evidence="1">
    <location>
        <begin position="298"/>
        <end position="320"/>
    </location>
</feature>
<protein>
    <recommendedName>
        <fullName evidence="3">Ig-like domain-containing protein</fullName>
    </recommendedName>
</protein>
<evidence type="ECO:0000256" key="1">
    <source>
        <dbReference type="SAM" id="Phobius"/>
    </source>
</evidence>
<accession>A0ABQ1FCY1</accession>
<dbReference type="Pfam" id="PF13365">
    <property type="entry name" value="Trypsin_2"/>
    <property type="match status" value="1"/>
</dbReference>
<feature type="transmembrane region" description="Helical" evidence="1">
    <location>
        <begin position="327"/>
        <end position="347"/>
    </location>
</feature>
<keyword evidence="1" id="KW-0472">Membrane</keyword>
<evidence type="ECO:0000313" key="4">
    <source>
        <dbReference type="EMBL" id="GGA06474.1"/>
    </source>
</evidence>
<dbReference type="EMBL" id="BMID01000001">
    <property type="protein sequence ID" value="GGA06474.1"/>
    <property type="molecule type" value="Genomic_DNA"/>
</dbReference>
<dbReference type="InterPro" id="IPR007110">
    <property type="entry name" value="Ig-like_dom"/>
</dbReference>
<proteinExistence type="predicted"/>
<dbReference type="InterPro" id="IPR001940">
    <property type="entry name" value="Peptidase_S1C"/>
</dbReference>
<dbReference type="PRINTS" id="PR00834">
    <property type="entry name" value="PROTEASES2C"/>
</dbReference>
<feature type="signal peptide" evidence="2">
    <location>
        <begin position="1"/>
        <end position="22"/>
    </location>
</feature>
<sequence length="518" mass="54955">MTRLILAIAVLLTALHPTAAQADQADINAAARSVVRVVVVADDGDTVEIVGHGSGIVVSRDLVLTNAHVIAPLAEDSDLRLGVIPSQGKTGYFARVQRFAPRVDLALIKLTEEGRLVPMTFTPGAVPDGAEVFAIGYPANVDIAQGLDFGDLISPISPVKTRGNVSGGRSSKRFETILHTAAIGGGNSGGPLVDGCGRVIGVNSFGTLSDGSDSEFFFAVSVREVLEFLREADVQPRLSSAPCRSLEDFDEDEAERAAAAERRRDAARRAAESERTRAMIRAERRAQLEVMAERENGMALAAVLLLLAFAAGGGSAWLVASGAKREYAIGAGAASAFLVLGSLLAWFSRPEITDIEARAEAMLPESAGASAEEPEDGTIVAGDLICTLDPARSRVTVSGGGDLAFAWAEDGCVSERTQYARADDGQWSRVLVPNEDDTVAVNRYDPDTGIFLTERYLLPLSTMQQAREARGEYSAPKCDAGEDKVLELGSNQQTILDLLPARPNERLVYRCEVSAAAD</sequence>
<keyword evidence="2" id="KW-0732">Signal</keyword>
<comment type="caution">
    <text evidence="4">The sequence shown here is derived from an EMBL/GenBank/DDBJ whole genome shotgun (WGS) entry which is preliminary data.</text>
</comment>
<name>A0ABQ1FCY1_9SPHN</name>
<evidence type="ECO:0000259" key="3">
    <source>
        <dbReference type="PROSITE" id="PS50835"/>
    </source>
</evidence>
<feature type="domain" description="Ig-like" evidence="3">
    <location>
        <begin position="350"/>
        <end position="518"/>
    </location>
</feature>
<evidence type="ECO:0000313" key="5">
    <source>
        <dbReference type="Proteomes" id="UP000603317"/>
    </source>
</evidence>
<dbReference type="SUPFAM" id="SSF50494">
    <property type="entry name" value="Trypsin-like serine proteases"/>
    <property type="match status" value="1"/>
</dbReference>
<keyword evidence="1" id="KW-1133">Transmembrane helix</keyword>
<feature type="chain" id="PRO_5046340041" description="Ig-like domain-containing protein" evidence="2">
    <location>
        <begin position="23"/>
        <end position="518"/>
    </location>
</feature>
<gene>
    <name evidence="4" type="ORF">GCM10010923_15440</name>
</gene>
<evidence type="ECO:0000256" key="2">
    <source>
        <dbReference type="SAM" id="SignalP"/>
    </source>
</evidence>